<dbReference type="InterPro" id="IPR050266">
    <property type="entry name" value="AB_hydrolase_sf"/>
</dbReference>
<evidence type="ECO:0000259" key="2">
    <source>
        <dbReference type="Pfam" id="PF12697"/>
    </source>
</evidence>
<dbReference type="KEGG" id="hfv:R50_2237"/>
<dbReference type="PANTHER" id="PTHR43798">
    <property type="entry name" value="MONOACYLGLYCEROL LIPASE"/>
    <property type="match status" value="1"/>
</dbReference>
<keyword evidence="4" id="KW-1185">Reference proteome</keyword>
<dbReference type="PRINTS" id="PR00111">
    <property type="entry name" value="ABHYDROLASE"/>
</dbReference>
<dbReference type="EMBL" id="LR778114">
    <property type="protein sequence ID" value="CAB1129734.1"/>
    <property type="molecule type" value="Genomic_DNA"/>
</dbReference>
<sequence length="272" mass="29849">MGGRVRVRIGEAAGDLAVSWRPGRGGPGVILVHGMGASRHIFRRLLADPGLLPGPAAALDLPGFGDSFALPRRQVLEDYVAAVTAVADAAGWRRPLLVGHSFGGMVAARALADRPGRFAGAVLISPAGFIEPENVFEPSPREWWNRVLIWWTGTAWMGARIVRFLGVDPHQLDPADRRALQEGWRRAREMARMGRFYRTPDLLEQVLASGRPVVVLHGTADPIFPWPAMARRLEGRLDLIPLPGLGHLPFLQDPDRFDPPFGQAVRTLARRV</sequence>
<dbReference type="AlphaFoldDB" id="A0A6F8ZJ97"/>
<organism evidence="3 4">
    <name type="scientific">Candidatus Hydrogenisulfobacillus filiaventi</name>
    <dbReference type="NCBI Taxonomy" id="2707344"/>
    <lineage>
        <taxon>Bacteria</taxon>
        <taxon>Bacillati</taxon>
        <taxon>Bacillota</taxon>
        <taxon>Clostridia</taxon>
        <taxon>Eubacteriales</taxon>
        <taxon>Clostridiales Family XVII. Incertae Sedis</taxon>
        <taxon>Candidatus Hydrogenisulfobacillus</taxon>
    </lineage>
</organism>
<gene>
    <name evidence="3" type="ORF">R50_2237</name>
</gene>
<dbReference type="Proteomes" id="UP000503399">
    <property type="component" value="Chromosome"/>
</dbReference>
<accession>A0A6F8ZJ97</accession>
<dbReference type="InterPro" id="IPR029058">
    <property type="entry name" value="AB_hydrolase_fold"/>
</dbReference>
<evidence type="ECO:0000256" key="1">
    <source>
        <dbReference type="ARBA" id="ARBA00022801"/>
    </source>
</evidence>
<dbReference type="Pfam" id="PF12697">
    <property type="entry name" value="Abhydrolase_6"/>
    <property type="match status" value="1"/>
</dbReference>
<dbReference type="GO" id="GO:0016020">
    <property type="term" value="C:membrane"/>
    <property type="evidence" value="ECO:0007669"/>
    <property type="project" value="TreeGrafter"/>
</dbReference>
<evidence type="ECO:0000313" key="4">
    <source>
        <dbReference type="Proteomes" id="UP000503399"/>
    </source>
</evidence>
<dbReference type="Gene3D" id="3.40.50.1820">
    <property type="entry name" value="alpha/beta hydrolase"/>
    <property type="match status" value="1"/>
</dbReference>
<proteinExistence type="predicted"/>
<reference evidence="3 4" key="1">
    <citation type="submission" date="2020-02" db="EMBL/GenBank/DDBJ databases">
        <authorList>
            <person name="Hogendoorn C."/>
        </authorList>
    </citation>
    <scope>NUCLEOTIDE SEQUENCE [LARGE SCALE GENOMIC DNA]</scope>
    <source>
        <strain evidence="3">R501</strain>
    </source>
</reference>
<dbReference type="GO" id="GO:0016787">
    <property type="term" value="F:hydrolase activity"/>
    <property type="evidence" value="ECO:0007669"/>
    <property type="project" value="UniProtKB-KW"/>
</dbReference>
<keyword evidence="1 3" id="KW-0378">Hydrolase</keyword>
<dbReference type="InterPro" id="IPR000073">
    <property type="entry name" value="AB_hydrolase_1"/>
</dbReference>
<dbReference type="PANTHER" id="PTHR43798:SF31">
    <property type="entry name" value="AB HYDROLASE SUPERFAMILY PROTEIN YCLE"/>
    <property type="match status" value="1"/>
</dbReference>
<evidence type="ECO:0000313" key="3">
    <source>
        <dbReference type="EMBL" id="CAB1129734.1"/>
    </source>
</evidence>
<feature type="domain" description="AB hydrolase-1" evidence="2">
    <location>
        <begin position="29"/>
        <end position="257"/>
    </location>
</feature>
<name>A0A6F8ZJ97_9FIRM</name>
<protein>
    <submittedName>
        <fullName evidence="3">AB hydrolase-1 domain-containing protein</fullName>
    </submittedName>
</protein>
<dbReference type="SUPFAM" id="SSF53474">
    <property type="entry name" value="alpha/beta-Hydrolases"/>
    <property type="match status" value="1"/>
</dbReference>